<reference evidence="2" key="1">
    <citation type="submission" date="2016-05" db="EMBL/GenBank/DDBJ databases">
        <title>Comparative genomics of biotechnologically important yeasts.</title>
        <authorList>
            <consortium name="DOE Joint Genome Institute"/>
            <person name="Riley R."/>
            <person name="Haridas S."/>
            <person name="Wolfe K.H."/>
            <person name="Lopes M.R."/>
            <person name="Hittinger C.T."/>
            <person name="Goker M."/>
            <person name="Salamov A."/>
            <person name="Wisecaver J."/>
            <person name="Long T.M."/>
            <person name="Aerts A.L."/>
            <person name="Barry K."/>
            <person name="Choi C."/>
            <person name="Clum A."/>
            <person name="Coughlan A.Y."/>
            <person name="Deshpande S."/>
            <person name="Douglass A.P."/>
            <person name="Hanson S.J."/>
            <person name="Klenk H.-P."/>
            <person name="Labutti K."/>
            <person name="Lapidus A."/>
            <person name="Lindquist E."/>
            <person name="Lipzen A."/>
            <person name="Meier-Kolthoff J.P."/>
            <person name="Ohm R.A."/>
            <person name="Otillar R.P."/>
            <person name="Pangilinan J."/>
            <person name="Peng Y."/>
            <person name="Rokas A."/>
            <person name="Rosa C.A."/>
            <person name="Scheuner C."/>
            <person name="Sibirny A.A."/>
            <person name="Slot J.C."/>
            <person name="Stielow J.B."/>
            <person name="Sun H."/>
            <person name="Kurtzman C.P."/>
            <person name="Blackwell M."/>
            <person name="Grigoriev I.V."/>
            <person name="Jeffries T.W."/>
        </authorList>
    </citation>
    <scope>NUCLEOTIDE SEQUENCE [LARGE SCALE GENOMIC DNA]</scope>
    <source>
        <strain evidence="2">NRRL Y-12698</strain>
    </source>
</reference>
<dbReference type="EMBL" id="KV454430">
    <property type="protein sequence ID" value="ODQ80323.1"/>
    <property type="molecule type" value="Genomic_DNA"/>
</dbReference>
<name>A0A1E3QRJ3_9ASCO</name>
<dbReference type="AlphaFoldDB" id="A0A1E3QRJ3"/>
<protein>
    <submittedName>
        <fullName evidence="1">Uncharacterized protein</fullName>
    </submittedName>
</protein>
<keyword evidence="2" id="KW-1185">Reference proteome</keyword>
<accession>A0A1E3QRJ3</accession>
<dbReference type="RefSeq" id="XP_018985651.1">
    <property type="nucleotide sequence ID" value="XM_019127054.1"/>
</dbReference>
<sequence>MVVKFTYSENVSCCCKTELVSNFSHGDKAHTRLKLNDSAVVNIGYSVGTIGINANNHRQTINMREILESREETYLLLYILFYRYIGGACSLPGNHSFRNGGIGGIYSFSVYSRS</sequence>
<dbReference type="Proteomes" id="UP000094336">
    <property type="component" value="Unassembled WGS sequence"/>
</dbReference>
<evidence type="ECO:0000313" key="1">
    <source>
        <dbReference type="EMBL" id="ODQ80323.1"/>
    </source>
</evidence>
<dbReference type="GeneID" id="30144907"/>
<proteinExistence type="predicted"/>
<gene>
    <name evidence="1" type="ORF">BABINDRAFT_131837</name>
</gene>
<evidence type="ECO:0000313" key="2">
    <source>
        <dbReference type="Proteomes" id="UP000094336"/>
    </source>
</evidence>
<organism evidence="1 2">
    <name type="scientific">Babjeviella inositovora NRRL Y-12698</name>
    <dbReference type="NCBI Taxonomy" id="984486"/>
    <lineage>
        <taxon>Eukaryota</taxon>
        <taxon>Fungi</taxon>
        <taxon>Dikarya</taxon>
        <taxon>Ascomycota</taxon>
        <taxon>Saccharomycotina</taxon>
        <taxon>Pichiomycetes</taxon>
        <taxon>Serinales incertae sedis</taxon>
        <taxon>Babjeviella</taxon>
    </lineage>
</organism>